<dbReference type="InterPro" id="IPR002477">
    <property type="entry name" value="Peptidoglycan-bd-like"/>
</dbReference>
<keyword evidence="1" id="KW-0732">Signal</keyword>
<name>A0A917WB33_9RHOB</name>
<comment type="caution">
    <text evidence="3">The sequence shown here is derived from an EMBL/GenBank/DDBJ whole genome shotgun (WGS) entry which is preliminary data.</text>
</comment>
<keyword evidence="4" id="KW-1185">Reference proteome</keyword>
<gene>
    <name evidence="3" type="ORF">GCM10011534_05040</name>
</gene>
<dbReference type="PROSITE" id="PS51257">
    <property type="entry name" value="PROKAR_LIPOPROTEIN"/>
    <property type="match status" value="1"/>
</dbReference>
<evidence type="ECO:0000256" key="1">
    <source>
        <dbReference type="SAM" id="SignalP"/>
    </source>
</evidence>
<dbReference type="Pfam" id="PF01471">
    <property type="entry name" value="PG_binding_1"/>
    <property type="match status" value="1"/>
</dbReference>
<reference evidence="3" key="2">
    <citation type="submission" date="2020-09" db="EMBL/GenBank/DDBJ databases">
        <authorList>
            <person name="Sun Q."/>
            <person name="Zhou Y."/>
        </authorList>
    </citation>
    <scope>NUCLEOTIDE SEQUENCE</scope>
    <source>
        <strain evidence="3">CGMCC 1.6293</strain>
    </source>
</reference>
<dbReference type="InterPro" id="IPR036366">
    <property type="entry name" value="PGBDSf"/>
</dbReference>
<reference evidence="3" key="1">
    <citation type="journal article" date="2014" name="Int. J. Syst. Evol. Microbiol.">
        <title>Complete genome sequence of Corynebacterium casei LMG S-19264T (=DSM 44701T), isolated from a smear-ripened cheese.</title>
        <authorList>
            <consortium name="US DOE Joint Genome Institute (JGI-PGF)"/>
            <person name="Walter F."/>
            <person name="Albersmeier A."/>
            <person name="Kalinowski J."/>
            <person name="Ruckert C."/>
        </authorList>
    </citation>
    <scope>NUCLEOTIDE SEQUENCE</scope>
    <source>
        <strain evidence="3">CGMCC 1.6293</strain>
    </source>
</reference>
<dbReference type="SUPFAM" id="SSF47090">
    <property type="entry name" value="PGBD-like"/>
    <property type="match status" value="1"/>
</dbReference>
<evidence type="ECO:0000313" key="3">
    <source>
        <dbReference type="EMBL" id="GGL86113.1"/>
    </source>
</evidence>
<feature type="chain" id="PRO_5036989412" description="Peptidoglycan binding-like domain-containing protein" evidence="1">
    <location>
        <begin position="19"/>
        <end position="180"/>
    </location>
</feature>
<dbReference type="RefSeq" id="WP_051630242.1">
    <property type="nucleotide sequence ID" value="NZ_BMLF01000001.1"/>
</dbReference>
<feature type="domain" description="Peptidoglycan binding-like" evidence="2">
    <location>
        <begin position="106"/>
        <end position="146"/>
    </location>
</feature>
<evidence type="ECO:0000259" key="2">
    <source>
        <dbReference type="Pfam" id="PF01471"/>
    </source>
</evidence>
<dbReference type="Gene3D" id="1.10.101.10">
    <property type="entry name" value="PGBD-like superfamily/PGBD"/>
    <property type="match status" value="1"/>
</dbReference>
<feature type="signal peptide" evidence="1">
    <location>
        <begin position="1"/>
        <end position="18"/>
    </location>
</feature>
<evidence type="ECO:0000313" key="4">
    <source>
        <dbReference type="Proteomes" id="UP000649829"/>
    </source>
</evidence>
<accession>A0A917WB33</accession>
<dbReference type="Proteomes" id="UP000649829">
    <property type="component" value="Unassembled WGS sequence"/>
</dbReference>
<dbReference type="EMBL" id="BMLF01000001">
    <property type="protein sequence ID" value="GGL86113.1"/>
    <property type="molecule type" value="Genomic_DNA"/>
</dbReference>
<protein>
    <recommendedName>
        <fullName evidence="2">Peptidoglycan binding-like domain-containing protein</fullName>
    </recommendedName>
</protein>
<dbReference type="AlphaFoldDB" id="A0A917WB33"/>
<organism evidence="3 4">
    <name type="scientific">Pseudooceanicola nanhaiensis</name>
    <dbReference type="NCBI Taxonomy" id="375761"/>
    <lineage>
        <taxon>Bacteria</taxon>
        <taxon>Pseudomonadati</taxon>
        <taxon>Pseudomonadota</taxon>
        <taxon>Alphaproteobacteria</taxon>
        <taxon>Rhodobacterales</taxon>
        <taxon>Paracoccaceae</taxon>
        <taxon>Pseudooceanicola</taxon>
    </lineage>
</organism>
<dbReference type="InterPro" id="IPR036365">
    <property type="entry name" value="PGBD-like_sf"/>
</dbReference>
<sequence length="180" mass="18685">MPRIPLPLRAPLMTLALAACGGETLTPLAIGPEVTQIRAAAPPGAAPGTCWGRDATPAVIETVTEQAAVPGPDGSSSYRTETSQRIVQERREVWFRTPCQPEMTAEFISSLQRALAARGLYRGAITGTIDGPTRTAIRAYQKPEGLDSGTLSLAAARKLGLAVVDVPGASATPETVPVAG</sequence>
<proteinExistence type="predicted"/>